<gene>
    <name evidence="1" type="ORF">LCGC14_1968550</name>
</gene>
<sequence length="64" mass="7596">LGEKYPARKVDWVEMFDYLGNKIQELAETHWKWLETLLHKVYVDAMIHGIKHGQEIKDGQDSQQ</sequence>
<evidence type="ECO:0000313" key="1">
    <source>
        <dbReference type="EMBL" id="KKL84050.1"/>
    </source>
</evidence>
<comment type="caution">
    <text evidence="1">The sequence shown here is derived from an EMBL/GenBank/DDBJ whole genome shotgun (WGS) entry which is preliminary data.</text>
</comment>
<reference evidence="1" key="1">
    <citation type="journal article" date="2015" name="Nature">
        <title>Complex archaea that bridge the gap between prokaryotes and eukaryotes.</title>
        <authorList>
            <person name="Spang A."/>
            <person name="Saw J.H."/>
            <person name="Jorgensen S.L."/>
            <person name="Zaremba-Niedzwiedzka K."/>
            <person name="Martijn J."/>
            <person name="Lind A.E."/>
            <person name="van Eijk R."/>
            <person name="Schleper C."/>
            <person name="Guy L."/>
            <person name="Ettema T.J."/>
        </authorList>
    </citation>
    <scope>NUCLEOTIDE SEQUENCE</scope>
</reference>
<organism evidence="1">
    <name type="scientific">marine sediment metagenome</name>
    <dbReference type="NCBI Taxonomy" id="412755"/>
    <lineage>
        <taxon>unclassified sequences</taxon>
        <taxon>metagenomes</taxon>
        <taxon>ecological metagenomes</taxon>
    </lineage>
</organism>
<dbReference type="EMBL" id="LAZR01021809">
    <property type="protein sequence ID" value="KKL84050.1"/>
    <property type="molecule type" value="Genomic_DNA"/>
</dbReference>
<name>A0A0F9HQW1_9ZZZZ</name>
<feature type="non-terminal residue" evidence="1">
    <location>
        <position position="1"/>
    </location>
</feature>
<protein>
    <submittedName>
        <fullName evidence="1">Uncharacterized protein</fullName>
    </submittedName>
</protein>
<proteinExistence type="predicted"/>
<dbReference type="AlphaFoldDB" id="A0A0F9HQW1"/>
<accession>A0A0F9HQW1</accession>